<accession>A0A1B1B119</accession>
<evidence type="ECO:0000256" key="3">
    <source>
        <dbReference type="ARBA" id="ARBA00023125"/>
    </source>
</evidence>
<dbReference type="SUPFAM" id="SSF53850">
    <property type="entry name" value="Periplasmic binding protein-like II"/>
    <property type="match status" value="1"/>
</dbReference>
<sequence length="242" mass="25083">MPSSAGNVLISRKAPVADRGAADRVLASGAVGRVAIGSAGAGSYSCLPVLSRAVATERPGIELVLRGKTHAGEALGQIAGDTLDLGFVSLPVRRGITARVVRREPLLVALPDSHPPAARTDIPLTERAREPFVTFPASRGSAVREAMAQACHDAGFVPRIVQEAPDVYTLPALVGAGVGVDIVVASADAIRLDQVCFRPLAGPDVPVLPIALAWRTGNRSAALDAMLRVAERVLPTSAESDR</sequence>
<protein>
    <submittedName>
        <fullName evidence="7">DNA-binding transcriptional LysR family regulator</fullName>
    </submittedName>
</protein>
<dbReference type="OrthoDB" id="3176554at2"/>
<proteinExistence type="inferred from homology"/>
<gene>
    <name evidence="6" type="ORF">AVL59_25950</name>
    <name evidence="7" type="ORF">J2Z21_000003</name>
</gene>
<dbReference type="Proteomes" id="UP001519309">
    <property type="component" value="Unassembled WGS sequence"/>
</dbReference>
<keyword evidence="2" id="KW-0805">Transcription regulation</keyword>
<dbReference type="CDD" id="cd08414">
    <property type="entry name" value="PBP2_LTTR_aromatics_like"/>
    <property type="match status" value="1"/>
</dbReference>
<reference evidence="6 8" key="1">
    <citation type="submission" date="2016-06" db="EMBL/GenBank/DDBJ databases">
        <title>Complete genome sequence of Streptomyces griseochromogenes ATCC 14511, the Blasticidin S producer.</title>
        <authorList>
            <person name="Wu L."/>
        </authorList>
    </citation>
    <scope>NUCLEOTIDE SEQUENCE [LARGE SCALE GENOMIC DNA]</scope>
    <source>
        <strain evidence="6 8">ATCC 14511</strain>
    </source>
</reference>
<dbReference type="InterPro" id="IPR005119">
    <property type="entry name" value="LysR_subst-bd"/>
</dbReference>
<dbReference type="Gene3D" id="3.40.190.10">
    <property type="entry name" value="Periplasmic binding protein-like II"/>
    <property type="match status" value="2"/>
</dbReference>
<dbReference type="EMBL" id="JAGGLP010000001">
    <property type="protein sequence ID" value="MBP2047081.1"/>
    <property type="molecule type" value="Genomic_DNA"/>
</dbReference>
<dbReference type="EMBL" id="CP016279">
    <property type="protein sequence ID" value="ANP52523.1"/>
    <property type="molecule type" value="Genomic_DNA"/>
</dbReference>
<name>A0A1B1B119_9ACTN</name>
<dbReference type="GO" id="GO:0003700">
    <property type="term" value="F:DNA-binding transcription factor activity"/>
    <property type="evidence" value="ECO:0007669"/>
    <property type="project" value="TreeGrafter"/>
</dbReference>
<comment type="similarity">
    <text evidence="1">Belongs to the LysR transcriptional regulatory family.</text>
</comment>
<organism evidence="6 8">
    <name type="scientific">Streptomyces griseochromogenes</name>
    <dbReference type="NCBI Taxonomy" id="68214"/>
    <lineage>
        <taxon>Bacteria</taxon>
        <taxon>Bacillati</taxon>
        <taxon>Actinomycetota</taxon>
        <taxon>Actinomycetes</taxon>
        <taxon>Kitasatosporales</taxon>
        <taxon>Streptomycetaceae</taxon>
        <taxon>Streptomyces</taxon>
    </lineage>
</organism>
<evidence type="ECO:0000256" key="1">
    <source>
        <dbReference type="ARBA" id="ARBA00009437"/>
    </source>
</evidence>
<dbReference type="Pfam" id="PF03466">
    <property type="entry name" value="LysR_substrate"/>
    <property type="match status" value="1"/>
</dbReference>
<evidence type="ECO:0000256" key="2">
    <source>
        <dbReference type="ARBA" id="ARBA00023015"/>
    </source>
</evidence>
<evidence type="ECO:0000259" key="5">
    <source>
        <dbReference type="Pfam" id="PF03466"/>
    </source>
</evidence>
<reference evidence="7 9" key="2">
    <citation type="submission" date="2021-03" db="EMBL/GenBank/DDBJ databases">
        <title>Genomic Encyclopedia of Type Strains, Phase IV (KMG-IV): sequencing the most valuable type-strain genomes for metagenomic binning, comparative biology and taxonomic classification.</title>
        <authorList>
            <person name="Goeker M."/>
        </authorList>
    </citation>
    <scope>NUCLEOTIDE SEQUENCE [LARGE SCALE GENOMIC DNA]</scope>
    <source>
        <strain evidence="7 9">DSM 40499</strain>
    </source>
</reference>
<keyword evidence="3 7" id="KW-0238">DNA-binding</keyword>
<dbReference type="PANTHER" id="PTHR30346:SF0">
    <property type="entry name" value="HCA OPERON TRANSCRIPTIONAL ACTIVATOR HCAR"/>
    <property type="match status" value="1"/>
</dbReference>
<dbReference type="PANTHER" id="PTHR30346">
    <property type="entry name" value="TRANSCRIPTIONAL DUAL REGULATOR HCAR-RELATED"/>
    <property type="match status" value="1"/>
</dbReference>
<keyword evidence="4" id="KW-0804">Transcription</keyword>
<keyword evidence="9" id="KW-1185">Reference proteome</keyword>
<feature type="domain" description="LysR substrate-binding" evidence="5">
    <location>
        <begin position="29"/>
        <end position="232"/>
    </location>
</feature>
<evidence type="ECO:0000313" key="9">
    <source>
        <dbReference type="Proteomes" id="UP001519309"/>
    </source>
</evidence>
<dbReference type="AlphaFoldDB" id="A0A1B1B119"/>
<evidence type="ECO:0000313" key="7">
    <source>
        <dbReference type="EMBL" id="MBP2047081.1"/>
    </source>
</evidence>
<dbReference type="Proteomes" id="UP000092659">
    <property type="component" value="Chromosome"/>
</dbReference>
<evidence type="ECO:0000313" key="8">
    <source>
        <dbReference type="Proteomes" id="UP000092659"/>
    </source>
</evidence>
<dbReference type="RefSeq" id="WP_067308774.1">
    <property type="nucleotide sequence ID" value="NZ_CP016279.1"/>
</dbReference>
<dbReference type="STRING" id="68214.AVL59_25950"/>
<dbReference type="GO" id="GO:0003677">
    <property type="term" value="F:DNA binding"/>
    <property type="evidence" value="ECO:0007669"/>
    <property type="project" value="UniProtKB-KW"/>
</dbReference>
<dbReference type="KEGG" id="sgs:AVL59_25950"/>
<evidence type="ECO:0000256" key="4">
    <source>
        <dbReference type="ARBA" id="ARBA00023163"/>
    </source>
</evidence>
<evidence type="ECO:0000313" key="6">
    <source>
        <dbReference type="EMBL" id="ANP52523.1"/>
    </source>
</evidence>
<dbReference type="GO" id="GO:0032993">
    <property type="term" value="C:protein-DNA complex"/>
    <property type="evidence" value="ECO:0007669"/>
    <property type="project" value="TreeGrafter"/>
</dbReference>